<protein>
    <submittedName>
        <fullName evidence="1">Uncharacterized protein</fullName>
    </submittedName>
</protein>
<evidence type="ECO:0000313" key="2">
    <source>
        <dbReference type="Proteomes" id="UP001062846"/>
    </source>
</evidence>
<reference evidence="1" key="1">
    <citation type="submission" date="2022-02" db="EMBL/GenBank/DDBJ databases">
        <title>Plant Genome Project.</title>
        <authorList>
            <person name="Zhang R.-G."/>
        </authorList>
    </citation>
    <scope>NUCLEOTIDE SEQUENCE</scope>
    <source>
        <strain evidence="1">AT1</strain>
    </source>
</reference>
<keyword evidence="2" id="KW-1185">Reference proteome</keyword>
<comment type="caution">
    <text evidence="1">The sequence shown here is derived from an EMBL/GenBank/DDBJ whole genome shotgun (WGS) entry which is preliminary data.</text>
</comment>
<accession>A0ACC0PHZ9</accession>
<dbReference type="Proteomes" id="UP001062846">
    <property type="component" value="Chromosome 3"/>
</dbReference>
<organism evidence="1 2">
    <name type="scientific">Rhododendron molle</name>
    <name type="common">Chinese azalea</name>
    <name type="synonym">Azalea mollis</name>
    <dbReference type="NCBI Taxonomy" id="49168"/>
    <lineage>
        <taxon>Eukaryota</taxon>
        <taxon>Viridiplantae</taxon>
        <taxon>Streptophyta</taxon>
        <taxon>Embryophyta</taxon>
        <taxon>Tracheophyta</taxon>
        <taxon>Spermatophyta</taxon>
        <taxon>Magnoliopsida</taxon>
        <taxon>eudicotyledons</taxon>
        <taxon>Gunneridae</taxon>
        <taxon>Pentapetalae</taxon>
        <taxon>asterids</taxon>
        <taxon>Ericales</taxon>
        <taxon>Ericaceae</taxon>
        <taxon>Ericoideae</taxon>
        <taxon>Rhodoreae</taxon>
        <taxon>Rhododendron</taxon>
    </lineage>
</organism>
<proteinExistence type="predicted"/>
<gene>
    <name evidence="1" type="ORF">RHMOL_Rhmol03G0251200</name>
</gene>
<evidence type="ECO:0000313" key="1">
    <source>
        <dbReference type="EMBL" id="KAI8565338.1"/>
    </source>
</evidence>
<sequence length="315" mass="35396">MLSWTRWLYSPCQLSPPLKSNRLDPSDHRARVTTSDLGLTALPKLQNPSQIPIAPILQRLLTYGSSRSKAVNWFGKLKNPSTTTTTTTTTRWQQKDTPLRTSHLLKKTPCSLTYCTSLPYLVIGSLQALSEVFYTVFYWQAGYAILAAAAPWIFHSIQSLLSSLLCSCGVILLIVTGIFQQYLVYQVQKIRLQGYYVFSQKLKHIVRLPFAATAYGTAAMLLVMVWKPHISILSISVLLRQDENVSISSDIAAFMASQIEFKLRIIMLIEVVCAGFFMSAYIGYIYQYNSLDSQPDVLKSLYSPLQPSSSLEGLR</sequence>
<dbReference type="EMBL" id="CM046390">
    <property type="protein sequence ID" value="KAI8565338.1"/>
    <property type="molecule type" value="Genomic_DNA"/>
</dbReference>
<name>A0ACC0PHZ9_RHOML</name>